<dbReference type="Proteomes" id="UP000199147">
    <property type="component" value="Unassembled WGS sequence"/>
</dbReference>
<organism evidence="1 2">
    <name type="scientific">Mycolicibacterium neworleansense</name>
    <dbReference type="NCBI Taxonomy" id="146018"/>
    <lineage>
        <taxon>Bacteria</taxon>
        <taxon>Bacillati</taxon>
        <taxon>Actinomycetota</taxon>
        <taxon>Actinomycetes</taxon>
        <taxon>Mycobacteriales</taxon>
        <taxon>Mycobacteriaceae</taxon>
        <taxon>Mycolicibacterium</taxon>
    </lineage>
</organism>
<reference evidence="2" key="1">
    <citation type="submission" date="2015-07" db="EMBL/GenBank/DDBJ databases">
        <authorList>
            <person name="Urmite Genomes"/>
        </authorList>
    </citation>
    <scope>NUCLEOTIDE SEQUENCE [LARGE SCALE GENOMIC DNA]</scope>
    <source>
        <strain evidence="2">type strain: ATCC 49404</strain>
    </source>
</reference>
<dbReference type="AlphaFoldDB" id="A0A0H5RPV1"/>
<keyword evidence="2" id="KW-1185">Reference proteome</keyword>
<dbReference type="EMBL" id="CWKH01000001">
    <property type="protein sequence ID" value="CRZ15988.1"/>
    <property type="molecule type" value="Genomic_DNA"/>
</dbReference>
<name>A0A0H5RPV1_9MYCO</name>
<proteinExistence type="predicted"/>
<evidence type="ECO:0000313" key="1">
    <source>
        <dbReference type="EMBL" id="CRZ15988.1"/>
    </source>
</evidence>
<dbReference type="InterPro" id="IPR042557">
    <property type="entry name" value="SCO4226"/>
</dbReference>
<protein>
    <recommendedName>
        <fullName evidence="3">Alpha-helical coiled-coil protein</fullName>
    </recommendedName>
</protein>
<dbReference type="STRING" id="146018.BN2156_02852"/>
<evidence type="ECO:0000313" key="2">
    <source>
        <dbReference type="Proteomes" id="UP000199147"/>
    </source>
</evidence>
<gene>
    <name evidence="1" type="ORF">BN2156_02852</name>
</gene>
<dbReference type="Gene3D" id="3.30.70.3090">
    <property type="entry name" value="ORF SCO4226, nickel-binding ferredoxin-like monomer"/>
    <property type="match status" value="1"/>
</dbReference>
<dbReference type="Pfam" id="PF14026">
    <property type="entry name" value="SCO4226-like"/>
    <property type="match status" value="1"/>
</dbReference>
<sequence>MRLSVPFHPCDAEDCHVTLYLYEITPDATDAAAVGQLLKAIDNEIAGGGGELIEAQVTAQRRRVFAIAEFAEDATALDATQLAAATVAGPHQVRLVGADLSDLKAARPRAGYLVEWDLPAELDMESYLARKKANAPKYADVPEVQFLRTYVREDMDKCLCFYDAPDEAAVRRARDAVSTPIDRLHGLDGPLP</sequence>
<evidence type="ECO:0008006" key="3">
    <source>
        <dbReference type="Google" id="ProtNLM"/>
    </source>
</evidence>
<dbReference type="InterPro" id="IPR025336">
    <property type="entry name" value="SCO4226-like"/>
</dbReference>
<accession>A0A0H5RPV1</accession>